<dbReference type="InterPro" id="IPR025997">
    <property type="entry name" value="SBP_2_dom"/>
</dbReference>
<organism evidence="6 7">
    <name type="scientific">Phytohabitans rumicis</name>
    <dbReference type="NCBI Taxonomy" id="1076125"/>
    <lineage>
        <taxon>Bacteria</taxon>
        <taxon>Bacillati</taxon>
        <taxon>Actinomycetota</taxon>
        <taxon>Actinomycetes</taxon>
        <taxon>Micromonosporales</taxon>
        <taxon>Micromonosporaceae</taxon>
    </lineage>
</organism>
<reference evidence="6 7" key="2">
    <citation type="submission" date="2020-03" db="EMBL/GenBank/DDBJ databases">
        <authorList>
            <person name="Ichikawa N."/>
            <person name="Kimura A."/>
            <person name="Kitahashi Y."/>
            <person name="Uohara A."/>
        </authorList>
    </citation>
    <scope>NUCLEOTIDE SEQUENCE [LARGE SCALE GENOMIC DNA]</scope>
    <source>
        <strain evidence="6 7">NBRC 108638</strain>
    </source>
</reference>
<name>A0A6V8LGU3_9ACTN</name>
<evidence type="ECO:0000256" key="4">
    <source>
        <dbReference type="SAM" id="SignalP"/>
    </source>
</evidence>
<protein>
    <submittedName>
        <fullName evidence="6">Sugar ABC transporter substrate-binding protein</fullName>
    </submittedName>
</protein>
<evidence type="ECO:0000313" key="6">
    <source>
        <dbReference type="EMBL" id="GFJ96473.1"/>
    </source>
</evidence>
<dbReference type="Gene3D" id="3.40.50.2300">
    <property type="match status" value="2"/>
</dbReference>
<feature type="domain" description="Periplasmic binding protein" evidence="5">
    <location>
        <begin position="87"/>
        <end position="351"/>
    </location>
</feature>
<keyword evidence="7" id="KW-1185">Reference proteome</keyword>
<evidence type="ECO:0000313" key="7">
    <source>
        <dbReference type="Proteomes" id="UP000482960"/>
    </source>
</evidence>
<sequence length="391" mass="39783">MRTFRAVVSVAAVLAVAAGCSSETAAEQAGTATTGSTPSAAAQALVPPGITDVLADAKKRVADSLSGGAGFTPSSTGPAAQKKGSTIAYVAADLTNGGVNTVAKAVTEAGAAIGWKVNVIDGKGSAQGRTNALNQAIALKPAGIILGGFDATEQAATIKQATSLSIPVVGWHAGPESGPIASAGLFTNVTTDPLQVSWLAAAYAVAQSEGTAGVAIFTDSQYQIAVRKADAMRDYVKLCTGCTVLSYEDAPIAEADARMPALISSLLQQNGDKLTFLLGINGNYFGGAKSALRDAGKAGAGPPWAVAAGDGDAAEFQRIRTVDYQAATVAEPMPLQGWQLVDELNRAIAGQQPSGFVPMPALITKQNVPDGDVFDPPSGYRDIYKKIWSGQ</sequence>
<dbReference type="PANTHER" id="PTHR46847">
    <property type="entry name" value="D-ALLOSE-BINDING PERIPLASMIC PROTEIN-RELATED"/>
    <property type="match status" value="1"/>
</dbReference>
<dbReference type="GO" id="GO:0030313">
    <property type="term" value="C:cell envelope"/>
    <property type="evidence" value="ECO:0007669"/>
    <property type="project" value="UniProtKB-SubCell"/>
</dbReference>
<evidence type="ECO:0000259" key="5">
    <source>
        <dbReference type="Pfam" id="PF13407"/>
    </source>
</evidence>
<dbReference type="SUPFAM" id="SSF53822">
    <property type="entry name" value="Periplasmic binding protein-like I"/>
    <property type="match status" value="1"/>
</dbReference>
<proteinExistence type="inferred from homology"/>
<dbReference type="EMBL" id="BLPG01000002">
    <property type="protein sequence ID" value="GFJ96473.1"/>
    <property type="molecule type" value="Genomic_DNA"/>
</dbReference>
<accession>A0A6V8LGU3</accession>
<evidence type="ECO:0000256" key="3">
    <source>
        <dbReference type="ARBA" id="ARBA00022729"/>
    </source>
</evidence>
<gene>
    <name evidence="6" type="ORF">Prum_101150</name>
</gene>
<comment type="similarity">
    <text evidence="2">Belongs to the bacterial solute-binding protein 2 family.</text>
</comment>
<dbReference type="InterPro" id="IPR028082">
    <property type="entry name" value="Peripla_BP_I"/>
</dbReference>
<keyword evidence="3 4" id="KW-0732">Signal</keyword>
<feature type="signal peptide" evidence="4">
    <location>
        <begin position="1"/>
        <end position="25"/>
    </location>
</feature>
<evidence type="ECO:0000256" key="1">
    <source>
        <dbReference type="ARBA" id="ARBA00004196"/>
    </source>
</evidence>
<dbReference type="Proteomes" id="UP000482960">
    <property type="component" value="Unassembled WGS sequence"/>
</dbReference>
<dbReference type="PROSITE" id="PS51257">
    <property type="entry name" value="PROKAR_LIPOPROTEIN"/>
    <property type="match status" value="1"/>
</dbReference>
<feature type="chain" id="PRO_5028968439" evidence="4">
    <location>
        <begin position="26"/>
        <end position="391"/>
    </location>
</feature>
<dbReference type="AlphaFoldDB" id="A0A6V8LGU3"/>
<comment type="subcellular location">
    <subcellularLocation>
        <location evidence="1">Cell envelope</location>
    </subcellularLocation>
</comment>
<reference evidence="6 7" key="1">
    <citation type="submission" date="2020-03" db="EMBL/GenBank/DDBJ databases">
        <title>Whole genome shotgun sequence of Phytohabitans rumicis NBRC 108638.</title>
        <authorList>
            <person name="Komaki H."/>
            <person name="Tamura T."/>
        </authorList>
    </citation>
    <scope>NUCLEOTIDE SEQUENCE [LARGE SCALE GENOMIC DNA]</scope>
    <source>
        <strain evidence="6 7">NBRC 108638</strain>
    </source>
</reference>
<dbReference type="PANTHER" id="PTHR46847:SF1">
    <property type="entry name" value="D-ALLOSE-BINDING PERIPLASMIC PROTEIN-RELATED"/>
    <property type="match status" value="1"/>
</dbReference>
<dbReference type="RefSeq" id="WP_173086165.1">
    <property type="nucleotide sequence ID" value="NZ_BAABJB010000008.1"/>
</dbReference>
<dbReference type="Pfam" id="PF13407">
    <property type="entry name" value="Peripla_BP_4"/>
    <property type="match status" value="1"/>
</dbReference>
<comment type="caution">
    <text evidence="6">The sequence shown here is derived from an EMBL/GenBank/DDBJ whole genome shotgun (WGS) entry which is preliminary data.</text>
</comment>
<evidence type="ECO:0000256" key="2">
    <source>
        <dbReference type="ARBA" id="ARBA00007639"/>
    </source>
</evidence>
<dbReference type="GO" id="GO:0030246">
    <property type="term" value="F:carbohydrate binding"/>
    <property type="evidence" value="ECO:0007669"/>
    <property type="project" value="UniProtKB-ARBA"/>
</dbReference>